<evidence type="ECO:0000259" key="4">
    <source>
        <dbReference type="Pfam" id="PF13407"/>
    </source>
</evidence>
<accession>X0ZMG7</accession>
<dbReference type="PANTHER" id="PTHR46847">
    <property type="entry name" value="D-ALLOSE-BINDING PERIPLASMIC PROTEIN-RELATED"/>
    <property type="match status" value="1"/>
</dbReference>
<reference evidence="5" key="1">
    <citation type="journal article" date="2014" name="Front. Microbiol.">
        <title>High frequency of phylogenetically diverse reductive dehalogenase-homologous genes in deep subseafloor sedimentary metagenomes.</title>
        <authorList>
            <person name="Kawai M."/>
            <person name="Futagami T."/>
            <person name="Toyoda A."/>
            <person name="Takaki Y."/>
            <person name="Nishi S."/>
            <person name="Hori S."/>
            <person name="Arai W."/>
            <person name="Tsubouchi T."/>
            <person name="Morono Y."/>
            <person name="Uchiyama I."/>
            <person name="Ito T."/>
            <person name="Fujiyama A."/>
            <person name="Inagaki F."/>
            <person name="Takami H."/>
        </authorList>
    </citation>
    <scope>NUCLEOTIDE SEQUENCE</scope>
    <source>
        <strain evidence="5">Expedition CK06-06</strain>
    </source>
</reference>
<dbReference type="InterPro" id="IPR025997">
    <property type="entry name" value="SBP_2_dom"/>
</dbReference>
<dbReference type="SUPFAM" id="SSF53822">
    <property type="entry name" value="Periplasmic binding protein-like I"/>
    <property type="match status" value="1"/>
</dbReference>
<feature type="domain" description="Periplasmic binding protein" evidence="4">
    <location>
        <begin position="10"/>
        <end position="110"/>
    </location>
</feature>
<comment type="subcellular location">
    <subcellularLocation>
        <location evidence="1">Cell envelope</location>
    </subcellularLocation>
</comment>
<dbReference type="AlphaFoldDB" id="X0ZMG7"/>
<dbReference type="GO" id="GO:0030313">
    <property type="term" value="C:cell envelope"/>
    <property type="evidence" value="ECO:0007669"/>
    <property type="project" value="UniProtKB-SubCell"/>
</dbReference>
<evidence type="ECO:0000256" key="3">
    <source>
        <dbReference type="ARBA" id="ARBA00022729"/>
    </source>
</evidence>
<gene>
    <name evidence="5" type="ORF">S01H4_03750</name>
</gene>
<dbReference type="Gene3D" id="3.40.50.2300">
    <property type="match status" value="1"/>
</dbReference>
<comment type="similarity">
    <text evidence="2">Belongs to the bacterial solute-binding protein 2 family.</text>
</comment>
<evidence type="ECO:0000313" key="5">
    <source>
        <dbReference type="EMBL" id="GAG59287.1"/>
    </source>
</evidence>
<dbReference type="Pfam" id="PF13407">
    <property type="entry name" value="Peripla_BP_4"/>
    <property type="match status" value="1"/>
</dbReference>
<keyword evidence="3" id="KW-0732">Signal</keyword>
<dbReference type="InterPro" id="IPR028082">
    <property type="entry name" value="Peripla_BP_I"/>
</dbReference>
<evidence type="ECO:0000256" key="2">
    <source>
        <dbReference type="ARBA" id="ARBA00007639"/>
    </source>
</evidence>
<dbReference type="PANTHER" id="PTHR46847:SF1">
    <property type="entry name" value="D-ALLOSE-BINDING PERIPLASMIC PROTEIN-RELATED"/>
    <property type="match status" value="1"/>
</dbReference>
<feature type="non-terminal residue" evidence="5">
    <location>
        <position position="1"/>
    </location>
</feature>
<name>X0ZMG7_9ZZZZ</name>
<evidence type="ECO:0000256" key="1">
    <source>
        <dbReference type="ARBA" id="ARBA00004196"/>
    </source>
</evidence>
<dbReference type="EMBL" id="BART01000946">
    <property type="protein sequence ID" value="GAG59287.1"/>
    <property type="molecule type" value="Genomic_DNA"/>
</dbReference>
<comment type="caution">
    <text evidence="5">The sequence shown here is derived from an EMBL/GenBank/DDBJ whole genome shotgun (WGS) entry which is preliminary data.</text>
</comment>
<organism evidence="5">
    <name type="scientific">marine sediment metagenome</name>
    <dbReference type="NCBI Taxonomy" id="412755"/>
    <lineage>
        <taxon>unclassified sequences</taxon>
        <taxon>metagenomes</taxon>
        <taxon>ecological metagenomes</taxon>
    </lineage>
</organism>
<protein>
    <recommendedName>
        <fullName evidence="4">Periplasmic binding protein domain-containing protein</fullName>
    </recommendedName>
</protein>
<dbReference type="GO" id="GO:0030246">
    <property type="term" value="F:carbohydrate binding"/>
    <property type="evidence" value="ECO:0007669"/>
    <property type="project" value="UniProtKB-ARBA"/>
</dbReference>
<proteinExistence type="inferred from homology"/>
<sequence>AANIIMEEWPEVKIDVLGPADYDIESTLSIIEQQIAKKVTGILVQPWGEDWLPTCDKAVDSGIPVVFLGVDFPKSKRLAYCGTGNTKMGMVAGEWLAEKIGYEGKVAVMRNPGLLSFKDISISLIFNGIEKPASHIHNSSSCPILVTASEISLFNNPISFIFK</sequence>